<comment type="caution">
    <text evidence="1">The sequence shown here is derived from an EMBL/GenBank/DDBJ whole genome shotgun (WGS) entry which is preliminary data.</text>
</comment>
<evidence type="ECO:0000313" key="2">
    <source>
        <dbReference type="Proteomes" id="UP000037392"/>
    </source>
</evidence>
<protein>
    <submittedName>
        <fullName evidence="1">Uncharacterized protein</fullName>
    </submittedName>
</protein>
<evidence type="ECO:0000313" key="1">
    <source>
        <dbReference type="EMBL" id="KMW12532.1"/>
    </source>
</evidence>
<gene>
    <name evidence="1" type="ORF">HMPREF9470_05257</name>
</gene>
<dbReference type="OrthoDB" id="2044893at2"/>
<dbReference type="PATRIC" id="fig|742734.4.peg.5622"/>
<dbReference type="Proteomes" id="UP000037392">
    <property type="component" value="Unassembled WGS sequence"/>
</dbReference>
<accession>A0A0J9BI26</accession>
<dbReference type="EMBL" id="ADLK01000049">
    <property type="protein sequence ID" value="KMW12532.1"/>
    <property type="molecule type" value="Genomic_DNA"/>
</dbReference>
<proteinExistence type="predicted"/>
<sequence length="142" mass="15104">MRNVKINGRVAEDGSIILPPGVLESMCLNPGNLVALEFAPTSPVKEANGYGPRFQVETGICEADIIADEEEAALVVPHDLLNDAHIPMDAGLVVQTIPGAILIGDTDPMAAVQAPLLEILSLFGISEEEAYKTIEEGGYYDE</sequence>
<dbReference type="GeneID" id="93165885"/>
<dbReference type="RefSeq" id="WP_045093707.1">
    <property type="nucleotide sequence ID" value="NZ_KQ235886.1"/>
</dbReference>
<name>A0A0J9BI26_9FIRM</name>
<dbReference type="AlphaFoldDB" id="A0A0J9BI26"/>
<organism evidence="1 2">
    <name type="scientific">[Clostridium] citroniae WAL-19142</name>
    <dbReference type="NCBI Taxonomy" id="742734"/>
    <lineage>
        <taxon>Bacteria</taxon>
        <taxon>Bacillati</taxon>
        <taxon>Bacillota</taxon>
        <taxon>Clostridia</taxon>
        <taxon>Lachnospirales</taxon>
        <taxon>Lachnospiraceae</taxon>
        <taxon>Enterocloster</taxon>
    </lineage>
</organism>
<reference evidence="1 2" key="1">
    <citation type="submission" date="2011-04" db="EMBL/GenBank/DDBJ databases">
        <title>The Genome Sequence of Clostridium citroniae WAL-19142.</title>
        <authorList>
            <consortium name="The Broad Institute Genome Sequencing Platform"/>
            <person name="Earl A."/>
            <person name="Ward D."/>
            <person name="Feldgarden M."/>
            <person name="Gevers D."/>
            <person name="Warren Y.A."/>
            <person name="Tyrrell K.L."/>
            <person name="Citron D.M."/>
            <person name="Goldstein E.J."/>
            <person name="Daigneault M."/>
            <person name="Allen-Vercoe E."/>
            <person name="Young S.K."/>
            <person name="Zeng Q."/>
            <person name="Gargeya S."/>
            <person name="Fitzgerald M."/>
            <person name="Haas B."/>
            <person name="Abouelleil A."/>
            <person name="Alvarado L."/>
            <person name="Arachchi H.M."/>
            <person name="Berlin A."/>
            <person name="Brown A."/>
            <person name="Chapman S.B."/>
            <person name="Chen Z."/>
            <person name="Dunbar C."/>
            <person name="Freedman E."/>
            <person name="Gearin G."/>
            <person name="Gellesch M."/>
            <person name="Goldberg J."/>
            <person name="Griggs A."/>
            <person name="Gujja S."/>
            <person name="Heilman E.R."/>
            <person name="Heiman D."/>
            <person name="Howarth C."/>
            <person name="Larson L."/>
            <person name="Lui A."/>
            <person name="MacDonald P.J."/>
            <person name="Mehta T."/>
            <person name="Montmayeur A."/>
            <person name="Murphy C."/>
            <person name="Neiman D."/>
            <person name="Pearson M."/>
            <person name="Priest M."/>
            <person name="Roberts A."/>
            <person name="Saif S."/>
            <person name="Shea T."/>
            <person name="Shenoy N."/>
            <person name="Sisk P."/>
            <person name="Stolte C."/>
            <person name="Sykes S."/>
            <person name="White J."/>
            <person name="Yandava C."/>
            <person name="Wortman J."/>
            <person name="Nusbaum C."/>
            <person name="Birren B."/>
        </authorList>
    </citation>
    <scope>NUCLEOTIDE SEQUENCE [LARGE SCALE GENOMIC DNA]</scope>
    <source>
        <strain evidence="1 2">WAL-19142</strain>
    </source>
</reference>